<keyword evidence="2" id="KW-0378">Hydrolase</keyword>
<accession>A0A919MYS5</accession>
<feature type="signal peptide" evidence="9">
    <location>
        <begin position="1"/>
        <end position="23"/>
    </location>
</feature>
<dbReference type="Proteomes" id="UP000636960">
    <property type="component" value="Unassembled WGS sequence"/>
</dbReference>
<dbReference type="InterPro" id="IPR001919">
    <property type="entry name" value="CBD2"/>
</dbReference>
<evidence type="ECO:0000256" key="5">
    <source>
        <dbReference type="ARBA" id="ARBA00023295"/>
    </source>
</evidence>
<dbReference type="InterPro" id="IPR008965">
    <property type="entry name" value="CBM2/CBM3_carb-bd_dom_sf"/>
</dbReference>
<feature type="chain" id="PRO_5038962491" evidence="9">
    <location>
        <begin position="24"/>
        <end position="905"/>
    </location>
</feature>
<protein>
    <submittedName>
        <fullName evidence="11">Xyloglucanase</fullName>
    </submittedName>
</protein>
<evidence type="ECO:0000256" key="4">
    <source>
        <dbReference type="ARBA" id="ARBA00023277"/>
    </source>
</evidence>
<dbReference type="PANTHER" id="PTHR43739:SF2">
    <property type="entry name" value="OLIGOXYLOGLUCAN-REDUCING END-SPECIFIC XYLOGLUCANASE-RELATED"/>
    <property type="match status" value="1"/>
</dbReference>
<dbReference type="AlphaFoldDB" id="A0A919MYS5"/>
<sequence length="905" mass="95227">MRRRRVALVATVAALALGTVAVAVVGSQTASAAAAEPYTWKNVRIDGGGFVPGIVFNPGERNLIYSRTDIGGAYRWNEADQGWTPLLDWVGQDNWGYNGVLSIAPDPVDTNRVYAAVGMYTNSWDPNNGAILRSTNKGNTWQVTQLPFKNGGNMPGRGVGERLAVDPRNNRNVYFAAEGGNGLWRSTDYGATWAKVSSFPNAGNYVQDPNDTNGYLNQNQGLSFVTFDPNSTAVYVGVMDKENPLYRSTDGGATWQRVAGQPTGYLPKKGVIQGTNFFLATSDTGGPYDGAAGEVWRLDMSTGTWTNISPTPEADRYYGYSGLTVDAQKPGTLMVATQISWWPDAIFFRSTDYGATWTRIWDWSSYPNMTKRYTMDISANPWLDFNTNPQPPESTPKLGWMNESLAIDPFNSNRMLYGTGATIYGTTQLTNWDSNTTFTIKPFAKGIEETAVLDLASPPSGASLVSAMLDVGGFYHTSLDAVQPSFHDSPALGSNTSLDFAELNPLVWARVGNAEAAPHIGISSDGGRNWYQGQEPGGVTGGGTIAVGADAGSMVWSPVGAGVHYSTTRGSSWSQSTGVPAGAKVESDRVNPKTFYATAAGKFYVSKDGGATFTASSVALPTEGRLNFKAVPGLEGNVWVAGSSGLLRSTDSGATFTTVSTVTSGINVAFGKAATGATHPAVFLVGTVDGVAGVFRSDNTGTAWVRINDDAHQYGNMGDALAGDPRIYGRVYLGTNGRGILYADRQGGPSSPTPTTTAPTTTPTTTPTTPPTTTPTTPPTTTPTTPPTTTPTTPPTTTPTSSPGACTASYKVTGQWSGGFQGEVTVTNGGSAAVRAWIINWDFTNGQTVTQLWGGTVTQTGSAVRVTNAAWNGSLAAGASTTFGFLGNSTGTTNPVPSPVSCSVS</sequence>
<evidence type="ECO:0000259" key="10">
    <source>
        <dbReference type="PROSITE" id="PS51173"/>
    </source>
</evidence>
<evidence type="ECO:0000256" key="6">
    <source>
        <dbReference type="ARBA" id="ARBA00023326"/>
    </source>
</evidence>
<feature type="domain" description="CBM2" evidence="10">
    <location>
        <begin position="799"/>
        <end position="905"/>
    </location>
</feature>
<comment type="caution">
    <text evidence="11">The sequence shown here is derived from an EMBL/GenBank/DDBJ whole genome shotgun (WGS) entry which is preliminary data.</text>
</comment>
<evidence type="ECO:0000256" key="3">
    <source>
        <dbReference type="ARBA" id="ARBA00023001"/>
    </source>
</evidence>
<dbReference type="InterPro" id="IPR015943">
    <property type="entry name" value="WD40/YVTN_repeat-like_dom_sf"/>
</dbReference>
<evidence type="ECO:0000313" key="11">
    <source>
        <dbReference type="EMBL" id="GIE97400.1"/>
    </source>
</evidence>
<dbReference type="SUPFAM" id="SSF49384">
    <property type="entry name" value="Carbohydrate-binding domain"/>
    <property type="match status" value="1"/>
</dbReference>
<dbReference type="Gene3D" id="2.60.40.290">
    <property type="match status" value="1"/>
</dbReference>
<reference evidence="11" key="1">
    <citation type="submission" date="2021-01" db="EMBL/GenBank/DDBJ databases">
        <title>Whole genome shotgun sequence of Actinoplanes rishiriensis NBRC 108556.</title>
        <authorList>
            <person name="Komaki H."/>
            <person name="Tamura T."/>
        </authorList>
    </citation>
    <scope>NUCLEOTIDE SEQUENCE</scope>
    <source>
        <strain evidence="11">NBRC 108556</strain>
    </source>
</reference>
<dbReference type="FunFam" id="2.130.10.10:FF:000534">
    <property type="entry name" value="Xyloglucanase Xgh74A"/>
    <property type="match status" value="1"/>
</dbReference>
<dbReference type="PANTHER" id="PTHR43739">
    <property type="entry name" value="XYLOGLUCANASE (EUROFUNG)"/>
    <property type="match status" value="1"/>
</dbReference>
<keyword evidence="1 9" id="KW-0732">Signal</keyword>
<dbReference type="InterPro" id="IPR012291">
    <property type="entry name" value="CBM2_carb-bd_dom_sf"/>
</dbReference>
<dbReference type="InterPro" id="IPR018366">
    <property type="entry name" value="CBM2_CS"/>
</dbReference>
<dbReference type="FunFam" id="2.130.10.10:FF:000545">
    <property type="entry name" value="Xyloglucanase Xgh74A"/>
    <property type="match status" value="1"/>
</dbReference>
<dbReference type="PROSITE" id="PS00561">
    <property type="entry name" value="CBM2_A"/>
    <property type="match status" value="1"/>
</dbReference>
<gene>
    <name evidence="11" type="ORF">Ari01nite_48650</name>
</gene>
<feature type="region of interest" description="Disordered" evidence="8">
    <location>
        <begin position="742"/>
        <end position="806"/>
    </location>
</feature>
<dbReference type="PROSITE" id="PS51173">
    <property type="entry name" value="CBM2"/>
    <property type="match status" value="1"/>
</dbReference>
<feature type="compositionally biased region" description="Pro residues" evidence="8">
    <location>
        <begin position="768"/>
        <end position="797"/>
    </location>
</feature>
<feature type="compositionally biased region" description="Low complexity" evidence="8">
    <location>
        <begin position="749"/>
        <end position="767"/>
    </location>
</feature>
<keyword evidence="12" id="KW-1185">Reference proteome</keyword>
<evidence type="ECO:0000256" key="7">
    <source>
        <dbReference type="ARBA" id="ARBA00037986"/>
    </source>
</evidence>
<dbReference type="RefSeq" id="WP_203784305.1">
    <property type="nucleotide sequence ID" value="NZ_BOMV01000056.1"/>
</dbReference>
<dbReference type="CDD" id="cd15482">
    <property type="entry name" value="Sialidase_non-viral"/>
    <property type="match status" value="1"/>
</dbReference>
<keyword evidence="4" id="KW-0119">Carbohydrate metabolism</keyword>
<dbReference type="SUPFAM" id="SSF110296">
    <property type="entry name" value="Oligoxyloglucan reducing end-specific cellobiohydrolase"/>
    <property type="match status" value="2"/>
</dbReference>
<dbReference type="EMBL" id="BOMV01000056">
    <property type="protein sequence ID" value="GIE97400.1"/>
    <property type="molecule type" value="Genomic_DNA"/>
</dbReference>
<dbReference type="Pfam" id="PF00553">
    <property type="entry name" value="CBM_2"/>
    <property type="match status" value="1"/>
</dbReference>
<dbReference type="GO" id="GO:0004553">
    <property type="term" value="F:hydrolase activity, hydrolyzing O-glycosyl compounds"/>
    <property type="evidence" value="ECO:0007669"/>
    <property type="project" value="InterPro"/>
</dbReference>
<evidence type="ECO:0000256" key="8">
    <source>
        <dbReference type="SAM" id="MobiDB-lite"/>
    </source>
</evidence>
<organism evidence="11 12">
    <name type="scientific">Paractinoplanes rishiriensis</name>
    <dbReference type="NCBI Taxonomy" id="1050105"/>
    <lineage>
        <taxon>Bacteria</taxon>
        <taxon>Bacillati</taxon>
        <taxon>Actinomycetota</taxon>
        <taxon>Actinomycetes</taxon>
        <taxon>Micromonosporales</taxon>
        <taxon>Micromonosporaceae</taxon>
        <taxon>Paractinoplanes</taxon>
    </lineage>
</organism>
<keyword evidence="6" id="KW-0624">Polysaccharide degradation</keyword>
<comment type="similarity">
    <text evidence="7">Belongs to the glycosyl hydrolase 74 family.</text>
</comment>
<proteinExistence type="inferred from homology"/>
<keyword evidence="5" id="KW-0326">Glycosidase</keyword>
<dbReference type="SMART" id="SM00637">
    <property type="entry name" value="CBD_II"/>
    <property type="match status" value="1"/>
</dbReference>
<evidence type="ECO:0000256" key="1">
    <source>
        <dbReference type="ARBA" id="ARBA00022729"/>
    </source>
</evidence>
<evidence type="ECO:0000256" key="2">
    <source>
        <dbReference type="ARBA" id="ARBA00022801"/>
    </source>
</evidence>
<dbReference type="Gene3D" id="2.130.10.10">
    <property type="entry name" value="YVTN repeat-like/Quinoprotein amine dehydrogenase"/>
    <property type="match status" value="2"/>
</dbReference>
<dbReference type="InterPro" id="IPR052025">
    <property type="entry name" value="Xyloglucanase_GH74"/>
</dbReference>
<dbReference type="GO" id="GO:0030247">
    <property type="term" value="F:polysaccharide binding"/>
    <property type="evidence" value="ECO:0007669"/>
    <property type="project" value="UniProtKB-UniRule"/>
</dbReference>
<evidence type="ECO:0000313" key="12">
    <source>
        <dbReference type="Proteomes" id="UP000636960"/>
    </source>
</evidence>
<dbReference type="GO" id="GO:0010411">
    <property type="term" value="P:xyloglucan metabolic process"/>
    <property type="evidence" value="ECO:0007669"/>
    <property type="project" value="TreeGrafter"/>
</dbReference>
<dbReference type="GO" id="GO:0030245">
    <property type="term" value="P:cellulose catabolic process"/>
    <property type="evidence" value="ECO:0007669"/>
    <property type="project" value="UniProtKB-KW"/>
</dbReference>
<evidence type="ECO:0000256" key="9">
    <source>
        <dbReference type="SAM" id="SignalP"/>
    </source>
</evidence>
<name>A0A919MYS5_9ACTN</name>
<keyword evidence="3" id="KW-0136">Cellulose degradation</keyword>